<keyword evidence="4" id="KW-0963">Cytoplasm</keyword>
<evidence type="ECO:0000256" key="2">
    <source>
        <dbReference type="ARBA" id="ARBA00004496"/>
    </source>
</evidence>
<dbReference type="EC" id="2.1.1.85" evidence="3"/>
<dbReference type="GO" id="GO:0005634">
    <property type="term" value="C:nucleus"/>
    <property type="evidence" value="ECO:0007669"/>
    <property type="project" value="UniProtKB-SubCell"/>
</dbReference>
<dbReference type="GeneID" id="25337576"/>
<gene>
    <name evidence="10" type="ORF">EMWEY_00035900</name>
</gene>
<evidence type="ECO:0000256" key="3">
    <source>
        <dbReference type="ARBA" id="ARBA00012533"/>
    </source>
</evidence>
<organism evidence="10 11">
    <name type="scientific">Eimeria maxima</name>
    <name type="common">Coccidian parasite</name>
    <dbReference type="NCBI Taxonomy" id="5804"/>
    <lineage>
        <taxon>Eukaryota</taxon>
        <taxon>Sar</taxon>
        <taxon>Alveolata</taxon>
        <taxon>Apicomplexa</taxon>
        <taxon>Conoidasida</taxon>
        <taxon>Coccidia</taxon>
        <taxon>Eucoccidiorida</taxon>
        <taxon>Eimeriorina</taxon>
        <taxon>Eimeriidae</taxon>
        <taxon>Eimeria</taxon>
    </lineage>
</organism>
<dbReference type="OrthoDB" id="1723750at2759"/>
<dbReference type="RefSeq" id="XP_013337540.1">
    <property type="nucleotide sequence ID" value="XM_013482086.1"/>
</dbReference>
<sequence>MAFPQDWGPSPAFAAMRITAEGAPLIVHTRPLSGDVYIGAEESAFRRNLAVEENANEGSTDEHTGDESSVFFVVKGCPTASNDMLVKKGEYEGGFSIWECTWDLLGFLQKTDNDKAKHARDLVSRGHVLDLGCGHGLLGIWALKSGAHAVVFQDLNEDDRSIAHLVFPPPTAAHLGNEGPAYAEALRNPTPDVGTSQQMEASSFPLLHGRALCVAASWEKHPEIFCSCQCTGMKTTREMETSSKTKPVPETSIETVPEKGRSGVTALPETGMTTETIRQASQKGVQFSVILCSEGIYREEAFEPLAELFKRLLHKDGIALVASKRYYFGIGGGSLAFISFLREKYAAALSVEVAASFRGVNSNNFRDVLLIRSSDNPAG</sequence>
<keyword evidence="8" id="KW-0539">Nucleus</keyword>
<dbReference type="InterPro" id="IPR019410">
    <property type="entry name" value="Methyltransf_16"/>
</dbReference>
<comment type="subcellular location">
    <subcellularLocation>
        <location evidence="2">Cytoplasm</location>
    </subcellularLocation>
    <subcellularLocation>
        <location evidence="1">Nucleus</location>
    </subcellularLocation>
</comment>
<evidence type="ECO:0000256" key="6">
    <source>
        <dbReference type="ARBA" id="ARBA00022679"/>
    </source>
</evidence>
<protein>
    <recommendedName>
        <fullName evidence="3">protein-histidine N-methyltransferase</fullName>
        <ecNumber evidence="3">2.1.1.85</ecNumber>
    </recommendedName>
</protein>
<dbReference type="PANTHER" id="PTHR14614">
    <property type="entry name" value="HEPATOCELLULAR CARCINOMA-ASSOCIATED ANTIGEN"/>
    <property type="match status" value="1"/>
</dbReference>
<reference evidence="10" key="2">
    <citation type="submission" date="2013-10" db="EMBL/GenBank/DDBJ databases">
        <authorList>
            <person name="Aslett M."/>
        </authorList>
    </citation>
    <scope>NUCLEOTIDE SEQUENCE [LARGE SCALE GENOMIC DNA]</scope>
    <source>
        <strain evidence="10">Weybridge</strain>
    </source>
</reference>
<evidence type="ECO:0000313" key="11">
    <source>
        <dbReference type="Proteomes" id="UP000030763"/>
    </source>
</evidence>
<evidence type="ECO:0000313" key="10">
    <source>
        <dbReference type="EMBL" id="CDJ60890.1"/>
    </source>
</evidence>
<evidence type="ECO:0000256" key="7">
    <source>
        <dbReference type="ARBA" id="ARBA00022691"/>
    </source>
</evidence>
<dbReference type="SUPFAM" id="SSF53335">
    <property type="entry name" value="S-adenosyl-L-methionine-dependent methyltransferases"/>
    <property type="match status" value="2"/>
</dbReference>
<evidence type="ECO:0000256" key="8">
    <source>
        <dbReference type="ARBA" id="ARBA00023242"/>
    </source>
</evidence>
<keyword evidence="5" id="KW-0489">Methyltransferase</keyword>
<keyword evidence="7" id="KW-0949">S-adenosyl-L-methionine</keyword>
<dbReference type="GO" id="GO:0018064">
    <property type="term" value="F:protein-L-histidine N-tele-methyltransferase activity"/>
    <property type="evidence" value="ECO:0007669"/>
    <property type="project" value="UniProtKB-EC"/>
</dbReference>
<dbReference type="GO" id="GO:0005737">
    <property type="term" value="C:cytoplasm"/>
    <property type="evidence" value="ECO:0007669"/>
    <property type="project" value="UniProtKB-SubCell"/>
</dbReference>
<name>U6MGW7_EIMMA</name>
<keyword evidence="6" id="KW-0808">Transferase</keyword>
<dbReference type="EMBL" id="HG721951">
    <property type="protein sequence ID" value="CDJ60890.1"/>
    <property type="molecule type" value="Genomic_DNA"/>
</dbReference>
<evidence type="ECO:0000256" key="9">
    <source>
        <dbReference type="ARBA" id="ARBA00038126"/>
    </source>
</evidence>
<evidence type="ECO:0000256" key="4">
    <source>
        <dbReference type="ARBA" id="ARBA00022490"/>
    </source>
</evidence>
<dbReference type="PANTHER" id="PTHR14614:SF39">
    <property type="entry name" value="HISTIDINE PROTEIN METHYLTRANSFERASE 1 HOMOLOG"/>
    <property type="match status" value="1"/>
</dbReference>
<reference evidence="10" key="1">
    <citation type="submission" date="2013-10" db="EMBL/GenBank/DDBJ databases">
        <title>Genomic analysis of the causative agents of coccidiosis in chickens.</title>
        <authorList>
            <person name="Reid A.J."/>
            <person name="Blake D."/>
            <person name="Billington K."/>
            <person name="Browne H."/>
            <person name="Dunn M."/>
            <person name="Hung S."/>
            <person name="Kawahara F."/>
            <person name="Miranda-Saavedra D."/>
            <person name="Mourier T."/>
            <person name="Nagra H."/>
            <person name="Otto T.D."/>
            <person name="Rawlings N."/>
            <person name="Sanchez A."/>
            <person name="Sanders M."/>
            <person name="Subramaniam C."/>
            <person name="Tay Y."/>
            <person name="Dear P."/>
            <person name="Doerig C."/>
            <person name="Gruber A."/>
            <person name="Parkinson J."/>
            <person name="Shirley M."/>
            <person name="Wan K.L."/>
            <person name="Berriman M."/>
            <person name="Tomley F."/>
            <person name="Pain A."/>
        </authorList>
    </citation>
    <scope>NUCLEOTIDE SEQUENCE [LARGE SCALE GENOMIC DNA]</scope>
    <source>
        <strain evidence="10">Weybridge</strain>
    </source>
</reference>
<evidence type="ECO:0000256" key="1">
    <source>
        <dbReference type="ARBA" id="ARBA00004123"/>
    </source>
</evidence>
<accession>U6MGW7</accession>
<proteinExistence type="inferred from homology"/>
<dbReference type="VEuPathDB" id="ToxoDB:EMWEY_00035900"/>
<keyword evidence="11" id="KW-1185">Reference proteome</keyword>
<comment type="similarity">
    <text evidence="9">Belongs to the methyltransferase superfamily. METTL18 family.</text>
</comment>
<dbReference type="Proteomes" id="UP000030763">
    <property type="component" value="Unassembled WGS sequence"/>
</dbReference>
<evidence type="ECO:0000256" key="5">
    <source>
        <dbReference type="ARBA" id="ARBA00022603"/>
    </source>
</evidence>
<dbReference type="AlphaFoldDB" id="U6MGW7"/>
<dbReference type="InterPro" id="IPR029063">
    <property type="entry name" value="SAM-dependent_MTases_sf"/>
</dbReference>
<dbReference type="Gene3D" id="3.40.50.150">
    <property type="entry name" value="Vaccinia Virus protein VP39"/>
    <property type="match status" value="1"/>
</dbReference>
<dbReference type="GO" id="GO:0032259">
    <property type="term" value="P:methylation"/>
    <property type="evidence" value="ECO:0007669"/>
    <property type="project" value="UniProtKB-KW"/>
</dbReference>